<dbReference type="InterPro" id="IPR050930">
    <property type="entry name" value="MFS_Vesicular_Transporter"/>
</dbReference>
<dbReference type="PROSITE" id="PS50850">
    <property type="entry name" value="MFS"/>
    <property type="match status" value="1"/>
</dbReference>
<name>A0A8X6KN77_9ARAC</name>
<evidence type="ECO:0000313" key="8">
    <source>
        <dbReference type="EMBL" id="GFS61430.1"/>
    </source>
</evidence>
<dbReference type="InterPro" id="IPR020846">
    <property type="entry name" value="MFS_dom"/>
</dbReference>
<evidence type="ECO:0000256" key="4">
    <source>
        <dbReference type="ARBA" id="ARBA00022989"/>
    </source>
</evidence>
<feature type="transmembrane region" description="Helical" evidence="6">
    <location>
        <begin position="254"/>
        <end position="277"/>
    </location>
</feature>
<sequence length="477" mass="51569">MRLKSEIPFGQKFQRNLLTISQKRLETQEKLCITEPDAPPPLPPPRDWQKFYVVVSLVYANFWMAASFSLQAPFFPREAELKGATPTQYGFVFSVFELVVIVMSPVYGKLIPRVTPKFLITSGVLVGGIACCAFGSLDYVPAGTTYIALAFLVRIIEGFGAASLMTASFTIVAATFPDTVATSFSLMETAFGLGLIVGPTIGGTLYQAGGFVLPFVVNGGFLLLGCFILAFLLPQTEGERHSGSRNFVKFLFDGGILSFTFSIITCLLFIGFNSATLEPHLRQFNLTPVILGVIFVITGAIYAVTTPIWGKICDIGGNPLFINVIGSILTCVGLLFIGPVPFLPFQATLWTVIGSLVVIGFGLSAKLVSSFVGALQNTILRGFPDNLATYGMVSALFSTSCSIGSFIGPSLGGLLLDTTGYKMGTVVIFSFEIVFLILLLLYVCLGSFKKKDLKEPCEREPLLPRSVARRSYSYSSV</sequence>
<reference evidence="8" key="1">
    <citation type="submission" date="2020-08" db="EMBL/GenBank/DDBJ databases">
        <title>Multicomponent nature underlies the extraordinary mechanical properties of spider dragline silk.</title>
        <authorList>
            <person name="Kono N."/>
            <person name="Nakamura H."/>
            <person name="Mori M."/>
            <person name="Yoshida Y."/>
            <person name="Ohtoshi R."/>
            <person name="Malay A.D."/>
            <person name="Moran D.A.P."/>
            <person name="Tomita M."/>
            <person name="Numata K."/>
            <person name="Arakawa K."/>
        </authorList>
    </citation>
    <scope>NUCLEOTIDE SEQUENCE</scope>
</reference>
<keyword evidence="5 6" id="KW-0472">Membrane</keyword>
<evidence type="ECO:0000256" key="5">
    <source>
        <dbReference type="ARBA" id="ARBA00023136"/>
    </source>
</evidence>
<feature type="transmembrane region" description="Helical" evidence="6">
    <location>
        <begin position="212"/>
        <end position="233"/>
    </location>
</feature>
<evidence type="ECO:0000259" key="7">
    <source>
        <dbReference type="PROSITE" id="PS50850"/>
    </source>
</evidence>
<dbReference type="PANTHER" id="PTHR23506">
    <property type="entry name" value="GH10249P"/>
    <property type="match status" value="1"/>
</dbReference>
<accession>A0A8X6KN77</accession>
<dbReference type="GO" id="GO:0022857">
    <property type="term" value="F:transmembrane transporter activity"/>
    <property type="evidence" value="ECO:0007669"/>
    <property type="project" value="InterPro"/>
</dbReference>
<dbReference type="Gene3D" id="1.20.1250.20">
    <property type="entry name" value="MFS general substrate transporter like domains"/>
    <property type="match status" value="2"/>
</dbReference>
<evidence type="ECO:0000256" key="2">
    <source>
        <dbReference type="ARBA" id="ARBA00022448"/>
    </source>
</evidence>
<evidence type="ECO:0000256" key="1">
    <source>
        <dbReference type="ARBA" id="ARBA00004141"/>
    </source>
</evidence>
<keyword evidence="3 6" id="KW-0812">Transmembrane</keyword>
<feature type="transmembrane region" description="Helical" evidence="6">
    <location>
        <begin position="387"/>
        <end position="407"/>
    </location>
</feature>
<feature type="transmembrane region" description="Helical" evidence="6">
    <location>
        <begin position="349"/>
        <end position="375"/>
    </location>
</feature>
<feature type="transmembrane region" description="Helical" evidence="6">
    <location>
        <begin position="186"/>
        <end position="206"/>
    </location>
</feature>
<feature type="transmembrane region" description="Helical" evidence="6">
    <location>
        <begin position="146"/>
        <end position="174"/>
    </location>
</feature>
<feature type="transmembrane region" description="Helical" evidence="6">
    <location>
        <begin position="427"/>
        <end position="445"/>
    </location>
</feature>
<dbReference type="EMBL" id="BMAV01027688">
    <property type="protein sequence ID" value="GFS61430.1"/>
    <property type="molecule type" value="Genomic_DNA"/>
</dbReference>
<dbReference type="Proteomes" id="UP000886998">
    <property type="component" value="Unassembled WGS sequence"/>
</dbReference>
<dbReference type="GO" id="GO:0016020">
    <property type="term" value="C:membrane"/>
    <property type="evidence" value="ECO:0007669"/>
    <property type="project" value="UniProtKB-SubCell"/>
</dbReference>
<comment type="caution">
    <text evidence="8">The sequence shown here is derived from an EMBL/GenBank/DDBJ whole genome shotgun (WGS) entry which is preliminary data.</text>
</comment>
<feature type="transmembrane region" description="Helical" evidence="6">
    <location>
        <begin position="321"/>
        <end position="343"/>
    </location>
</feature>
<feature type="transmembrane region" description="Helical" evidence="6">
    <location>
        <begin position="119"/>
        <end position="140"/>
    </location>
</feature>
<dbReference type="AlphaFoldDB" id="A0A8X6KN77"/>
<organism evidence="8 9">
    <name type="scientific">Trichonephila inaurata madagascariensis</name>
    <dbReference type="NCBI Taxonomy" id="2747483"/>
    <lineage>
        <taxon>Eukaryota</taxon>
        <taxon>Metazoa</taxon>
        <taxon>Ecdysozoa</taxon>
        <taxon>Arthropoda</taxon>
        <taxon>Chelicerata</taxon>
        <taxon>Arachnida</taxon>
        <taxon>Araneae</taxon>
        <taxon>Araneomorphae</taxon>
        <taxon>Entelegynae</taxon>
        <taxon>Araneoidea</taxon>
        <taxon>Nephilidae</taxon>
        <taxon>Trichonephila</taxon>
        <taxon>Trichonephila inaurata</taxon>
    </lineage>
</organism>
<protein>
    <submittedName>
        <fullName evidence="8">MFS-type transporter SLC18B1</fullName>
    </submittedName>
</protein>
<feature type="transmembrane region" description="Helical" evidence="6">
    <location>
        <begin position="289"/>
        <end position="309"/>
    </location>
</feature>
<evidence type="ECO:0000256" key="6">
    <source>
        <dbReference type="SAM" id="Phobius"/>
    </source>
</evidence>
<feature type="transmembrane region" description="Helical" evidence="6">
    <location>
        <begin position="51"/>
        <end position="69"/>
    </location>
</feature>
<dbReference type="PANTHER" id="PTHR23506:SF26">
    <property type="entry name" value="MFS-TYPE TRANSPORTER SLC18B1"/>
    <property type="match status" value="1"/>
</dbReference>
<dbReference type="Pfam" id="PF07690">
    <property type="entry name" value="MFS_1"/>
    <property type="match status" value="1"/>
</dbReference>
<proteinExistence type="predicted"/>
<evidence type="ECO:0000256" key="3">
    <source>
        <dbReference type="ARBA" id="ARBA00022692"/>
    </source>
</evidence>
<keyword evidence="4 6" id="KW-1133">Transmembrane helix</keyword>
<dbReference type="InterPro" id="IPR036259">
    <property type="entry name" value="MFS_trans_sf"/>
</dbReference>
<feature type="transmembrane region" description="Helical" evidence="6">
    <location>
        <begin position="89"/>
        <end position="107"/>
    </location>
</feature>
<dbReference type="OrthoDB" id="6490954at2759"/>
<feature type="domain" description="Major facilitator superfamily (MFS) profile" evidence="7">
    <location>
        <begin position="53"/>
        <end position="450"/>
    </location>
</feature>
<keyword evidence="2" id="KW-0813">Transport</keyword>
<evidence type="ECO:0000313" key="9">
    <source>
        <dbReference type="Proteomes" id="UP000886998"/>
    </source>
</evidence>
<comment type="subcellular location">
    <subcellularLocation>
        <location evidence="1">Membrane</location>
        <topology evidence="1">Multi-pass membrane protein</topology>
    </subcellularLocation>
</comment>
<gene>
    <name evidence="8" type="primary">SLC18B1</name>
    <name evidence="8" type="ORF">TNIN_253771</name>
</gene>
<keyword evidence="9" id="KW-1185">Reference proteome</keyword>
<dbReference type="InterPro" id="IPR011701">
    <property type="entry name" value="MFS"/>
</dbReference>
<dbReference type="SUPFAM" id="SSF103473">
    <property type="entry name" value="MFS general substrate transporter"/>
    <property type="match status" value="1"/>
</dbReference>